<dbReference type="Proteomes" id="UP001285521">
    <property type="component" value="Unassembled WGS sequence"/>
</dbReference>
<name>A0ABU4T0F4_9PSEU</name>
<accession>A0ABU4T0F4</accession>
<proteinExistence type="predicted"/>
<sequence length="112" mass="11896">MRAITVQVRAGLGVGRLAAAVDSLVELHPELCRGGFAHHEVTDPAAATDAALADAEAGLDLQAGILMQAVWLDAGPDRSGRMVLVLHDIVADRMPRILPWLVKAWMQPALVS</sequence>
<dbReference type="Gene3D" id="3.30.559.10">
    <property type="entry name" value="Chloramphenicol acetyltransferase-like domain"/>
    <property type="match status" value="1"/>
</dbReference>
<dbReference type="EMBL" id="JAXAVW010000011">
    <property type="protein sequence ID" value="MDX8031638.1"/>
    <property type="molecule type" value="Genomic_DNA"/>
</dbReference>
<evidence type="ECO:0000313" key="2">
    <source>
        <dbReference type="Proteomes" id="UP001285521"/>
    </source>
</evidence>
<comment type="caution">
    <text evidence="1">The sequence shown here is derived from an EMBL/GenBank/DDBJ whole genome shotgun (WGS) entry which is preliminary data.</text>
</comment>
<organism evidence="1 2">
    <name type="scientific">Lentzea miocenica</name>
    <dbReference type="NCBI Taxonomy" id="3095431"/>
    <lineage>
        <taxon>Bacteria</taxon>
        <taxon>Bacillati</taxon>
        <taxon>Actinomycetota</taxon>
        <taxon>Actinomycetes</taxon>
        <taxon>Pseudonocardiales</taxon>
        <taxon>Pseudonocardiaceae</taxon>
        <taxon>Lentzea</taxon>
    </lineage>
</organism>
<dbReference type="SUPFAM" id="SSF52777">
    <property type="entry name" value="CoA-dependent acyltransferases"/>
    <property type="match status" value="1"/>
</dbReference>
<dbReference type="InterPro" id="IPR023213">
    <property type="entry name" value="CAT-like_dom_sf"/>
</dbReference>
<reference evidence="1 2" key="1">
    <citation type="submission" date="2023-11" db="EMBL/GenBank/DDBJ databases">
        <title>Lentzea sokolovensis, sp. nov., Lentzea kristufkii, sp. nov., and Lentzea miocenensis, sp. nov., rare actinobacteria from Sokolov Coal Basin, Miocene lacustrine sediment, Czech Republic.</title>
        <authorList>
            <person name="Lara A."/>
            <person name="Kotroba L."/>
            <person name="Nouioui I."/>
            <person name="Neumann-Schaal M."/>
            <person name="Mast Y."/>
            <person name="Chronakova A."/>
        </authorList>
    </citation>
    <scope>NUCLEOTIDE SEQUENCE [LARGE SCALE GENOMIC DNA]</scope>
    <source>
        <strain evidence="1 2">BCCO 10_0856</strain>
    </source>
</reference>
<keyword evidence="2" id="KW-1185">Reference proteome</keyword>
<dbReference type="RefSeq" id="WP_319966685.1">
    <property type="nucleotide sequence ID" value="NZ_JAXAVW010000011.1"/>
</dbReference>
<evidence type="ECO:0000313" key="1">
    <source>
        <dbReference type="EMBL" id="MDX8031638.1"/>
    </source>
</evidence>
<gene>
    <name evidence="1" type="ORF">SK803_15545</name>
</gene>
<protein>
    <submittedName>
        <fullName evidence="1">Uncharacterized protein</fullName>
    </submittedName>
</protein>